<dbReference type="EMBL" id="CAJNNW010003550">
    <property type="protein sequence ID" value="CAE8645503.1"/>
    <property type="molecule type" value="Genomic_DNA"/>
</dbReference>
<feature type="transmembrane region" description="Helical" evidence="8">
    <location>
        <begin position="314"/>
        <end position="334"/>
    </location>
</feature>
<evidence type="ECO:0000256" key="6">
    <source>
        <dbReference type="ARBA" id="ARBA00023136"/>
    </source>
</evidence>
<evidence type="ECO:0000313" key="10">
    <source>
        <dbReference type="Proteomes" id="UP000626109"/>
    </source>
</evidence>
<feature type="non-terminal residue" evidence="9">
    <location>
        <position position="546"/>
    </location>
</feature>
<evidence type="ECO:0000256" key="2">
    <source>
        <dbReference type="ARBA" id="ARBA00006434"/>
    </source>
</evidence>
<keyword evidence="4 8" id="KW-0812">Transmembrane</keyword>
<feature type="transmembrane region" description="Helical" evidence="8">
    <location>
        <begin position="214"/>
        <end position="233"/>
    </location>
</feature>
<dbReference type="InterPro" id="IPR038377">
    <property type="entry name" value="Na/Glc_symporter_sf"/>
</dbReference>
<dbReference type="PANTHER" id="PTHR48086:SF5">
    <property type="entry name" value="NA(+):SOLUTE SYMPORTER (SSF FAMILY)"/>
    <property type="match status" value="1"/>
</dbReference>
<keyword evidence="6 8" id="KW-0472">Membrane</keyword>
<name>A0A813I5Y5_POLGL</name>
<dbReference type="Pfam" id="PF00474">
    <property type="entry name" value="SSF"/>
    <property type="match status" value="1"/>
</dbReference>
<protein>
    <submittedName>
        <fullName evidence="9">Uncharacterized protein</fullName>
    </submittedName>
</protein>
<keyword evidence="3" id="KW-0813">Transport</keyword>
<evidence type="ECO:0000256" key="3">
    <source>
        <dbReference type="ARBA" id="ARBA00022448"/>
    </source>
</evidence>
<comment type="subcellular location">
    <subcellularLocation>
        <location evidence="1">Membrane</location>
        <topology evidence="1">Multi-pass membrane protein</topology>
    </subcellularLocation>
</comment>
<gene>
    <name evidence="9" type="ORF">PGLA2088_LOCUS3962</name>
</gene>
<dbReference type="InterPro" id="IPR050277">
    <property type="entry name" value="Sodium:Solute_Symporter"/>
</dbReference>
<dbReference type="InterPro" id="IPR001734">
    <property type="entry name" value="Na/solute_symporter"/>
</dbReference>
<feature type="transmembrane region" description="Helical" evidence="8">
    <location>
        <begin position="128"/>
        <end position="154"/>
    </location>
</feature>
<evidence type="ECO:0000256" key="7">
    <source>
        <dbReference type="RuleBase" id="RU362091"/>
    </source>
</evidence>
<feature type="transmembrane region" description="Helical" evidence="8">
    <location>
        <begin position="12"/>
        <end position="31"/>
    </location>
</feature>
<evidence type="ECO:0000256" key="5">
    <source>
        <dbReference type="ARBA" id="ARBA00022989"/>
    </source>
</evidence>
<evidence type="ECO:0000256" key="4">
    <source>
        <dbReference type="ARBA" id="ARBA00022692"/>
    </source>
</evidence>
<organism evidence="9 10">
    <name type="scientific">Polarella glacialis</name>
    <name type="common">Dinoflagellate</name>
    <dbReference type="NCBI Taxonomy" id="89957"/>
    <lineage>
        <taxon>Eukaryota</taxon>
        <taxon>Sar</taxon>
        <taxon>Alveolata</taxon>
        <taxon>Dinophyceae</taxon>
        <taxon>Suessiales</taxon>
        <taxon>Suessiaceae</taxon>
        <taxon>Polarella</taxon>
    </lineage>
</organism>
<feature type="transmembrane region" description="Helical" evidence="8">
    <location>
        <begin position="340"/>
        <end position="360"/>
    </location>
</feature>
<dbReference type="PROSITE" id="PS50283">
    <property type="entry name" value="NA_SOLUT_SYMP_3"/>
    <property type="match status" value="1"/>
</dbReference>
<comment type="similarity">
    <text evidence="2 7">Belongs to the sodium:solute symporter (SSF) (TC 2.A.21) family.</text>
</comment>
<accession>A0A813I5Y5</accession>
<dbReference type="Proteomes" id="UP000626109">
    <property type="component" value="Unassembled WGS sequence"/>
</dbReference>
<comment type="caution">
    <text evidence="9">The sequence shown here is derived from an EMBL/GenBank/DDBJ whole genome shotgun (WGS) entry which is preliminary data.</text>
</comment>
<feature type="transmembrane region" description="Helical" evidence="8">
    <location>
        <begin position="174"/>
        <end position="193"/>
    </location>
</feature>
<reference evidence="9" key="1">
    <citation type="submission" date="2021-02" db="EMBL/GenBank/DDBJ databases">
        <authorList>
            <person name="Dougan E. K."/>
            <person name="Rhodes N."/>
            <person name="Thang M."/>
            <person name="Chan C."/>
        </authorList>
    </citation>
    <scope>NUCLEOTIDE SEQUENCE</scope>
</reference>
<evidence type="ECO:0000256" key="8">
    <source>
        <dbReference type="SAM" id="Phobius"/>
    </source>
</evidence>
<dbReference type="GO" id="GO:0022857">
    <property type="term" value="F:transmembrane transporter activity"/>
    <property type="evidence" value="ECO:0007669"/>
    <property type="project" value="InterPro"/>
</dbReference>
<evidence type="ECO:0000313" key="9">
    <source>
        <dbReference type="EMBL" id="CAE8645503.1"/>
    </source>
</evidence>
<proteinExistence type="inferred from homology"/>
<dbReference type="AlphaFoldDB" id="A0A813I5Y5"/>
<dbReference type="Gene3D" id="1.20.1730.10">
    <property type="entry name" value="Sodium/glucose cotransporter"/>
    <property type="match status" value="1"/>
</dbReference>
<keyword evidence="5 8" id="KW-1133">Transmembrane helix</keyword>
<sequence length="546" mass="60231">MMIMSFPLGYYNRAQVIPMFFGFLLLVFNGVQEDIEADQTDEKPAVDTAVRVPDLTPGSVCDFHAGHVRSHRNHQSYLQSNDFHVAGKQCLRHWLFRSCASGPWLPMSELPALVLETNKMMIMRFPLWYHNCAQVIPMFFGFLLLVFNGVQVGIEADQTDDKPAVDTAVTVPDLYYNCAQVIPMFFGFLLLVFNGVQEDIEANSASDIQRKPTAADWMSGSSFVGMAGTLYALGYDGLAYIIGWTRGYVLVSTMISPYLRRFGSFTRGKNRGAQLRVPVPGDHRALSCSFTYLTAQVYSTGVIVSRFIGIQFEVAVFSCIISVIFCSLLGGMRAVTYTQVAQYVILIIAYTVPAICMSTAQDVGFNKNKPVELLAYGGTLQQNALKEKERVLLGLASKVADSVCNGASPSLVPCRNRLGVLLCTLFTRYERHRLAPYLRRFGSFAVPEFIGSRDEGTMQLPGEKVVELSGVSRFLATSVLLSCSFTYLIAQVDSIGVIVSRFIGIQLRWPSSAASSVFFSALCRREKELVLLGLASKVTPSRSGAA</sequence>
<dbReference type="GO" id="GO:0005886">
    <property type="term" value="C:plasma membrane"/>
    <property type="evidence" value="ECO:0007669"/>
    <property type="project" value="TreeGrafter"/>
</dbReference>
<dbReference type="PANTHER" id="PTHR48086">
    <property type="entry name" value="SODIUM/PROLINE SYMPORTER-RELATED"/>
    <property type="match status" value="1"/>
</dbReference>
<evidence type="ECO:0000256" key="1">
    <source>
        <dbReference type="ARBA" id="ARBA00004141"/>
    </source>
</evidence>